<dbReference type="InterPro" id="IPR045584">
    <property type="entry name" value="Pilin-like"/>
</dbReference>
<evidence type="ECO:0000256" key="9">
    <source>
        <dbReference type="ARBA" id="ARBA00025772"/>
    </source>
</evidence>
<keyword evidence="8 11" id="KW-0472">Membrane</keyword>
<evidence type="ECO:0000256" key="11">
    <source>
        <dbReference type="SAM" id="Phobius"/>
    </source>
</evidence>
<dbReference type="Proteomes" id="UP001597206">
    <property type="component" value="Unassembled WGS sequence"/>
</dbReference>
<evidence type="ECO:0000256" key="3">
    <source>
        <dbReference type="ARBA" id="ARBA00022475"/>
    </source>
</evidence>
<evidence type="ECO:0000256" key="1">
    <source>
        <dbReference type="ARBA" id="ARBA00004377"/>
    </source>
</evidence>
<keyword evidence="6 11" id="KW-0812">Transmembrane</keyword>
<evidence type="ECO:0000256" key="8">
    <source>
        <dbReference type="ARBA" id="ARBA00023136"/>
    </source>
</evidence>
<evidence type="ECO:0000256" key="2">
    <source>
        <dbReference type="ARBA" id="ARBA00021549"/>
    </source>
</evidence>
<keyword evidence="3" id="KW-1003">Cell membrane</keyword>
<evidence type="ECO:0000313" key="13">
    <source>
        <dbReference type="EMBL" id="MFD1122236.1"/>
    </source>
</evidence>
<comment type="subcellular location">
    <subcellularLocation>
        <location evidence="1">Cell inner membrane</location>
        <topology evidence="1">Single-pass membrane protein</topology>
    </subcellularLocation>
</comment>
<evidence type="ECO:0000256" key="5">
    <source>
        <dbReference type="ARBA" id="ARBA00022519"/>
    </source>
</evidence>
<name>A0ABW3PEV3_9PROT</name>
<reference evidence="14" key="1">
    <citation type="journal article" date="2019" name="Int. J. Syst. Evol. Microbiol.">
        <title>The Global Catalogue of Microorganisms (GCM) 10K type strain sequencing project: providing services to taxonomists for standard genome sequencing and annotation.</title>
        <authorList>
            <consortium name="The Broad Institute Genomics Platform"/>
            <consortium name="The Broad Institute Genome Sequencing Center for Infectious Disease"/>
            <person name="Wu L."/>
            <person name="Ma J."/>
        </authorList>
    </citation>
    <scope>NUCLEOTIDE SEQUENCE [LARGE SCALE GENOMIC DNA]</scope>
    <source>
        <strain evidence="14">CCUG 58411</strain>
    </source>
</reference>
<evidence type="ECO:0000256" key="10">
    <source>
        <dbReference type="ARBA" id="ARBA00030775"/>
    </source>
</evidence>
<dbReference type="Pfam" id="PF12019">
    <property type="entry name" value="GspH"/>
    <property type="match status" value="1"/>
</dbReference>
<protein>
    <recommendedName>
        <fullName evidence="2">Type II secretion system protein H</fullName>
    </recommendedName>
    <alternativeName>
        <fullName evidence="10">General secretion pathway protein H</fullName>
    </alternativeName>
</protein>
<evidence type="ECO:0000259" key="12">
    <source>
        <dbReference type="Pfam" id="PF12019"/>
    </source>
</evidence>
<evidence type="ECO:0000256" key="4">
    <source>
        <dbReference type="ARBA" id="ARBA00022481"/>
    </source>
</evidence>
<keyword evidence="4" id="KW-0488">Methylation</keyword>
<keyword evidence="7 11" id="KW-1133">Transmembrane helix</keyword>
<sequence length="156" mass="16769">MRHSSGFTLVELVVVIALMAIMVGVASPRFASGDIFETRGDAGLLSSTLRYAQKTAVAQRRQVFAITDTVAQPSTVRLCFTNDPNCPLAVLNPETGVAYVMTFSRNVRVTPPNNFLGFEASGQALPNDAATYTVTNRKNAVQAVAINIEANTGYIR</sequence>
<dbReference type="RefSeq" id="WP_379032342.1">
    <property type="nucleotide sequence ID" value="NZ_JBHTLN010000001.1"/>
</dbReference>
<dbReference type="InterPro" id="IPR022346">
    <property type="entry name" value="T2SS_GspH"/>
</dbReference>
<dbReference type="EMBL" id="JBHTLN010000001">
    <property type="protein sequence ID" value="MFD1122236.1"/>
    <property type="molecule type" value="Genomic_DNA"/>
</dbReference>
<dbReference type="Gene3D" id="3.30.700.10">
    <property type="entry name" value="Glycoprotein, Type 4 Pilin"/>
    <property type="match status" value="1"/>
</dbReference>
<keyword evidence="14" id="KW-1185">Reference proteome</keyword>
<dbReference type="PROSITE" id="PS00409">
    <property type="entry name" value="PROKAR_NTER_METHYL"/>
    <property type="match status" value="1"/>
</dbReference>
<comment type="similarity">
    <text evidence="9">Belongs to the GSP H family.</text>
</comment>
<dbReference type="InterPro" id="IPR012902">
    <property type="entry name" value="N_methyl_site"/>
</dbReference>
<accession>A0ABW3PEV3</accession>
<comment type="caution">
    <text evidence="13">The sequence shown here is derived from an EMBL/GenBank/DDBJ whole genome shotgun (WGS) entry which is preliminary data.</text>
</comment>
<dbReference type="SUPFAM" id="SSF54523">
    <property type="entry name" value="Pili subunits"/>
    <property type="match status" value="1"/>
</dbReference>
<evidence type="ECO:0000313" key="14">
    <source>
        <dbReference type="Proteomes" id="UP001597206"/>
    </source>
</evidence>
<keyword evidence="5" id="KW-0997">Cell inner membrane</keyword>
<gene>
    <name evidence="13" type="ORF">ACFQ2T_06960</name>
</gene>
<evidence type="ECO:0000256" key="7">
    <source>
        <dbReference type="ARBA" id="ARBA00022989"/>
    </source>
</evidence>
<feature type="transmembrane region" description="Helical" evidence="11">
    <location>
        <begin position="6"/>
        <end position="26"/>
    </location>
</feature>
<dbReference type="Pfam" id="PF07963">
    <property type="entry name" value="N_methyl"/>
    <property type="match status" value="1"/>
</dbReference>
<feature type="domain" description="General secretion pathway GspH" evidence="12">
    <location>
        <begin position="43"/>
        <end position="147"/>
    </location>
</feature>
<organism evidence="13 14">
    <name type="scientific">Methylophilus flavus</name>
    <dbReference type="NCBI Taxonomy" id="640084"/>
    <lineage>
        <taxon>Bacteria</taxon>
        <taxon>Pseudomonadati</taxon>
        <taxon>Pseudomonadota</taxon>
        <taxon>Betaproteobacteria</taxon>
        <taxon>Nitrosomonadales</taxon>
        <taxon>Methylophilaceae</taxon>
        <taxon>Methylophilus</taxon>
    </lineage>
</organism>
<evidence type="ECO:0000256" key="6">
    <source>
        <dbReference type="ARBA" id="ARBA00022692"/>
    </source>
</evidence>
<dbReference type="NCBIfam" id="TIGR02532">
    <property type="entry name" value="IV_pilin_GFxxxE"/>
    <property type="match status" value="1"/>
</dbReference>
<proteinExistence type="inferred from homology"/>